<dbReference type="InParanoid" id="W4KBZ9"/>
<dbReference type="SUPFAM" id="SSF56112">
    <property type="entry name" value="Protein kinase-like (PK-like)"/>
    <property type="match status" value="1"/>
</dbReference>
<dbReference type="OrthoDB" id="5592585at2759"/>
<sequence>MSYEFVGPMPVGLFLKSFLDRASQPIPRNFKRKFQENLCKMSGTDFVTNFIKAIGEAGLCSNFSLHDTRSRRYYTRNPEITLYKLNDAVTGRIDLTRMEMPIACLSLDDDPFIDMVTQPESHRNKMSFERYPKRSIRGQIISHTTWQFANQHRCFAFSVIFLDDYARFVRWDRSGAVVTELFKWKEDLAHLALFFWRFNCTSDEGRGYDLTVTKPTTKEIELAKAKLDEWAARSAKAWERSNGKEQEQACAPDSSYKADETFRKFYMIDDISGDVRCLITSHPQWPAHTLTGRSTRGYMAFDAQTQQVVYFKDTWRQHHMNPEGETHRYLEERGIQGIAPLVCTGDIADHTTQTDRFMHRQWCCAVPDMVGHQHYRLVWGEILRPIDQCRSTKEMCMAIFNAVKTHGEAYSVGILHSDISDTNIMITDEGHGVLIDWDLSKRLFDEENNKHRSMVGTWQYMSIAGMQEHDKQQVLSDDLESFLHVLLYCSLERLIDEHSFLSNFMNGYFRKPFRLADGSICGLDGKQDFLSATRTLFPQLDKIFCAPLADLIEDLRVLFVPLYACRDRRDVEGIESALDNLTIEKFVDIFERHLARSDEEWKCEPLERAKEERRKRSVDEADLDHEGRFSKRRKSSR</sequence>
<dbReference type="PROSITE" id="PS50011">
    <property type="entry name" value="PROTEIN_KINASE_DOM"/>
    <property type="match status" value="1"/>
</dbReference>
<dbReference type="InterPro" id="IPR040976">
    <property type="entry name" value="Pkinase_fungal"/>
</dbReference>
<dbReference type="Gene3D" id="1.10.510.10">
    <property type="entry name" value="Transferase(Phosphotransferase) domain 1"/>
    <property type="match status" value="1"/>
</dbReference>
<dbReference type="KEGG" id="hir:HETIRDRAFT_316880"/>
<dbReference type="InterPro" id="IPR011009">
    <property type="entry name" value="Kinase-like_dom_sf"/>
</dbReference>
<accession>W4KBZ9</accession>
<evidence type="ECO:0000259" key="1">
    <source>
        <dbReference type="PROSITE" id="PS50011"/>
    </source>
</evidence>
<organism evidence="2 3">
    <name type="scientific">Heterobasidion irregulare (strain TC 32-1)</name>
    <dbReference type="NCBI Taxonomy" id="747525"/>
    <lineage>
        <taxon>Eukaryota</taxon>
        <taxon>Fungi</taxon>
        <taxon>Dikarya</taxon>
        <taxon>Basidiomycota</taxon>
        <taxon>Agaricomycotina</taxon>
        <taxon>Agaricomycetes</taxon>
        <taxon>Russulales</taxon>
        <taxon>Bondarzewiaceae</taxon>
        <taxon>Heterobasidion</taxon>
        <taxon>Heterobasidion annosum species complex</taxon>
    </lineage>
</organism>
<dbReference type="HOGENOM" id="CLU_006410_5_0_1"/>
<dbReference type="RefSeq" id="XP_009544955.1">
    <property type="nucleotide sequence ID" value="XM_009546660.1"/>
</dbReference>
<dbReference type="PANTHER" id="PTHR38248:SF2">
    <property type="entry name" value="FUNK1 11"/>
    <property type="match status" value="1"/>
</dbReference>
<keyword evidence="3" id="KW-1185">Reference proteome</keyword>
<evidence type="ECO:0000313" key="3">
    <source>
        <dbReference type="Proteomes" id="UP000030671"/>
    </source>
</evidence>
<reference evidence="2 3" key="1">
    <citation type="journal article" date="2012" name="New Phytol.">
        <title>Insight into trade-off between wood decay and parasitism from the genome of a fungal forest pathogen.</title>
        <authorList>
            <person name="Olson A."/>
            <person name="Aerts A."/>
            <person name="Asiegbu F."/>
            <person name="Belbahri L."/>
            <person name="Bouzid O."/>
            <person name="Broberg A."/>
            <person name="Canback B."/>
            <person name="Coutinho P.M."/>
            <person name="Cullen D."/>
            <person name="Dalman K."/>
            <person name="Deflorio G."/>
            <person name="van Diepen L.T."/>
            <person name="Dunand C."/>
            <person name="Duplessis S."/>
            <person name="Durling M."/>
            <person name="Gonthier P."/>
            <person name="Grimwood J."/>
            <person name="Fossdal C.G."/>
            <person name="Hansson D."/>
            <person name="Henrissat B."/>
            <person name="Hietala A."/>
            <person name="Himmelstrand K."/>
            <person name="Hoffmeister D."/>
            <person name="Hogberg N."/>
            <person name="James T.Y."/>
            <person name="Karlsson M."/>
            <person name="Kohler A."/>
            <person name="Kues U."/>
            <person name="Lee Y.H."/>
            <person name="Lin Y.C."/>
            <person name="Lind M."/>
            <person name="Lindquist E."/>
            <person name="Lombard V."/>
            <person name="Lucas S."/>
            <person name="Lunden K."/>
            <person name="Morin E."/>
            <person name="Murat C."/>
            <person name="Park J."/>
            <person name="Raffaello T."/>
            <person name="Rouze P."/>
            <person name="Salamov A."/>
            <person name="Schmutz J."/>
            <person name="Solheim H."/>
            <person name="Stahlberg J."/>
            <person name="Velez H."/>
            <person name="de Vries R.P."/>
            <person name="Wiebenga A."/>
            <person name="Woodward S."/>
            <person name="Yakovlev I."/>
            <person name="Garbelotto M."/>
            <person name="Martin F."/>
            <person name="Grigoriev I.V."/>
            <person name="Stenlid J."/>
        </authorList>
    </citation>
    <scope>NUCLEOTIDE SEQUENCE [LARGE SCALE GENOMIC DNA]</scope>
    <source>
        <strain evidence="2 3">TC 32-1</strain>
    </source>
</reference>
<dbReference type="AlphaFoldDB" id="W4KBZ9"/>
<name>W4KBZ9_HETIT</name>
<dbReference type="EMBL" id="KI925457">
    <property type="protein sequence ID" value="ETW82606.1"/>
    <property type="molecule type" value="Genomic_DNA"/>
</dbReference>
<dbReference type="GO" id="GO:0004672">
    <property type="term" value="F:protein kinase activity"/>
    <property type="evidence" value="ECO:0007669"/>
    <property type="project" value="InterPro"/>
</dbReference>
<proteinExistence type="predicted"/>
<dbReference type="InterPro" id="IPR000719">
    <property type="entry name" value="Prot_kinase_dom"/>
</dbReference>
<dbReference type="Pfam" id="PF17667">
    <property type="entry name" value="Pkinase_fungal"/>
    <property type="match status" value="1"/>
</dbReference>
<feature type="domain" description="Protein kinase" evidence="1">
    <location>
        <begin position="198"/>
        <end position="587"/>
    </location>
</feature>
<dbReference type="eggNOG" id="ENOG502SIZI">
    <property type="taxonomic scope" value="Eukaryota"/>
</dbReference>
<evidence type="ECO:0000313" key="2">
    <source>
        <dbReference type="EMBL" id="ETW82606.1"/>
    </source>
</evidence>
<dbReference type="PANTHER" id="PTHR38248">
    <property type="entry name" value="FUNK1 6"/>
    <property type="match status" value="1"/>
</dbReference>
<gene>
    <name evidence="2" type="ORF">HETIRDRAFT_316880</name>
</gene>
<protein>
    <recommendedName>
        <fullName evidence="1">Protein kinase domain-containing protein</fullName>
    </recommendedName>
</protein>
<dbReference type="Proteomes" id="UP000030671">
    <property type="component" value="Unassembled WGS sequence"/>
</dbReference>
<dbReference type="GeneID" id="20670369"/>
<dbReference type="GO" id="GO:0005524">
    <property type="term" value="F:ATP binding"/>
    <property type="evidence" value="ECO:0007669"/>
    <property type="project" value="InterPro"/>
</dbReference>